<dbReference type="Gene3D" id="2.60.120.200">
    <property type="match status" value="1"/>
</dbReference>
<proteinExistence type="predicted"/>
<reference evidence="2" key="1">
    <citation type="journal article" date="2019" name="Int. J. Syst. Evol. Microbiol.">
        <title>The Global Catalogue of Microorganisms (GCM) 10K type strain sequencing project: providing services to taxonomists for standard genome sequencing and annotation.</title>
        <authorList>
            <consortium name="The Broad Institute Genomics Platform"/>
            <consortium name="The Broad Institute Genome Sequencing Center for Infectious Disease"/>
            <person name="Wu L."/>
            <person name="Ma J."/>
        </authorList>
    </citation>
    <scope>NUCLEOTIDE SEQUENCE [LARGE SCALE GENOMIC DNA]</scope>
    <source>
        <strain evidence="2">CGMCC 4.1641</strain>
    </source>
</reference>
<dbReference type="SUPFAM" id="SSF49899">
    <property type="entry name" value="Concanavalin A-like lectins/glucanases"/>
    <property type="match status" value="1"/>
</dbReference>
<dbReference type="PIRSF" id="PIRSF022704">
    <property type="entry name" value="UCP022704"/>
    <property type="match status" value="1"/>
</dbReference>
<dbReference type="Pfam" id="PF07081">
    <property type="entry name" value="DUF1349"/>
    <property type="match status" value="1"/>
</dbReference>
<dbReference type="PANTHER" id="PTHR35332">
    <property type="entry name" value="REGULATION OF ENOLASE PROTEIN 1"/>
    <property type="match status" value="1"/>
</dbReference>
<evidence type="ECO:0000313" key="2">
    <source>
        <dbReference type="Proteomes" id="UP001595755"/>
    </source>
</evidence>
<keyword evidence="2" id="KW-1185">Reference proteome</keyword>
<dbReference type="EMBL" id="JBHSED010000074">
    <property type="protein sequence ID" value="MFC4307219.1"/>
    <property type="molecule type" value="Genomic_DNA"/>
</dbReference>
<dbReference type="PANTHER" id="PTHR35332:SF2">
    <property type="entry name" value="REGULATION OF ENOLASE PROTEIN 1"/>
    <property type="match status" value="1"/>
</dbReference>
<dbReference type="InterPro" id="IPR009784">
    <property type="entry name" value="DUF1349"/>
</dbReference>
<evidence type="ECO:0000313" key="1">
    <source>
        <dbReference type="EMBL" id="MFC4307219.1"/>
    </source>
</evidence>
<dbReference type="InterPro" id="IPR015987">
    <property type="entry name" value="UCP022704"/>
</dbReference>
<gene>
    <name evidence="1" type="ORF">ACFO1S_27725</name>
</gene>
<accession>A0ABV8SHZ7</accession>
<organism evidence="1 2">
    <name type="scientific">Cohnella boryungensis</name>
    <dbReference type="NCBI Taxonomy" id="768479"/>
    <lineage>
        <taxon>Bacteria</taxon>
        <taxon>Bacillati</taxon>
        <taxon>Bacillota</taxon>
        <taxon>Bacilli</taxon>
        <taxon>Bacillales</taxon>
        <taxon>Paenibacillaceae</taxon>
        <taxon>Cohnella</taxon>
    </lineage>
</organism>
<protein>
    <submittedName>
        <fullName evidence="1">DUF1349 domain-containing protein</fullName>
    </submittedName>
</protein>
<sequence length="192" mass="22050">MDLRNFSWINAPGRSEVSGDRIVIYTDPHTDYWQNTYYDFRHDNAHAFVLEAEGDFTFEARAGFEYGSLFDQCGLLLYQDHGNWAKASLEYADEQRGWLGSVVTNLGYSDWATSDVDGGIREMIYRLSRRGSDFLFECSRDGYAYQQMRIFHMHKPIGKARFGVYACSPGASTFRAEFSGLRLGPCVWEAHE</sequence>
<dbReference type="InterPro" id="IPR013320">
    <property type="entry name" value="ConA-like_dom_sf"/>
</dbReference>
<dbReference type="RefSeq" id="WP_204602961.1">
    <property type="nucleotide sequence ID" value="NZ_JBHSED010000074.1"/>
</dbReference>
<dbReference type="Proteomes" id="UP001595755">
    <property type="component" value="Unassembled WGS sequence"/>
</dbReference>
<name>A0ABV8SHZ7_9BACL</name>
<comment type="caution">
    <text evidence="1">The sequence shown here is derived from an EMBL/GenBank/DDBJ whole genome shotgun (WGS) entry which is preliminary data.</text>
</comment>